<organism evidence="1 2">
    <name type="scientific">Paenibacillus phoenicis</name>
    <dbReference type="NCBI Taxonomy" id="554117"/>
    <lineage>
        <taxon>Bacteria</taxon>
        <taxon>Bacillati</taxon>
        <taxon>Bacillota</taxon>
        <taxon>Bacilli</taxon>
        <taxon>Bacillales</taxon>
        <taxon>Paenibacillaceae</taxon>
        <taxon>Paenibacillus</taxon>
    </lineage>
</organism>
<sequence>MARDDNDKLEIKTDDRDVDRTAKKLRSLDKLLQQTQRRAALLSKTRIKPILTLDDRLTSAARKAEEALERLHRTTVKPTAQLSDRVTTTALRIRASLAAMAAEPWQVSIAGVNWETVVGDSFSKWMKSDGKSTLGRVSAAIGEALGEGIKSKIIESLGIGIDEASGGKGLNSGGSRIWKRANPPLLSLPVFPMLDAYDYLSNRLADRPRHSIVDNILSMLNPITIAENSMRGNWGPVKVTQKVFSGMGKAFEPISALREDHPNIINSIKSVLEFGGKVINEIFKDRYKEALESKLTQAANSVKKYWLEKWPGWRSQLETKISPKKLDQLSAAGTKGAQFWGKRVTPFVKKIGGYAGLLMDGYEIFSAKPGRERTQKVTSAILGGLLGAGGAALGTFTAPVTGGWGTLLFPALGAAAGDSLGELLGGYIFDVLYGKKKTKPLVYSNRVMAPSVQGVTRPGTNVNVPKVMGTPVPNYYQLPEEVKSKIGGAGYKQAPTPVNVSLSEGSINLTVNEEKLDYQKLAETAGWKIANEVRFAMQNLK</sequence>
<protein>
    <recommendedName>
        <fullName evidence="3">Pre-toxin TG domain-containing protein</fullName>
    </recommendedName>
</protein>
<evidence type="ECO:0000313" key="2">
    <source>
        <dbReference type="Proteomes" id="UP001292216"/>
    </source>
</evidence>
<dbReference type="EMBL" id="JAYERP010000001">
    <property type="protein sequence ID" value="MEA3570470.1"/>
    <property type="molecule type" value="Genomic_DNA"/>
</dbReference>
<proteinExistence type="predicted"/>
<comment type="caution">
    <text evidence="1">The sequence shown here is derived from an EMBL/GenBank/DDBJ whole genome shotgun (WGS) entry which is preliminary data.</text>
</comment>
<gene>
    <name evidence="1" type="ORF">U9M73_10720</name>
</gene>
<evidence type="ECO:0000313" key="1">
    <source>
        <dbReference type="EMBL" id="MEA3570470.1"/>
    </source>
</evidence>
<dbReference type="Proteomes" id="UP001292216">
    <property type="component" value="Unassembled WGS sequence"/>
</dbReference>
<dbReference type="RefSeq" id="WP_323077260.1">
    <property type="nucleotide sequence ID" value="NZ_CBCSKM010000013.1"/>
</dbReference>
<keyword evidence="2" id="KW-1185">Reference proteome</keyword>
<reference evidence="1 2" key="1">
    <citation type="submission" date="2023-12" db="EMBL/GenBank/DDBJ databases">
        <title>Whole genome sequencing of Paenibacillus phoenicis isolated from the Phoenix Mars Lander spacecraft assembly facility.</title>
        <authorList>
            <person name="Garcia A."/>
            <person name="Venkateswaran K."/>
        </authorList>
    </citation>
    <scope>NUCLEOTIDE SEQUENCE [LARGE SCALE GENOMIC DNA]</scope>
    <source>
        <strain evidence="1 2">3PO2SA</strain>
    </source>
</reference>
<evidence type="ECO:0008006" key="3">
    <source>
        <dbReference type="Google" id="ProtNLM"/>
    </source>
</evidence>
<name>A0ABU5PKM0_9BACL</name>
<accession>A0ABU5PKM0</accession>